<gene>
    <name evidence="13" type="ORF">V6R90_03480</name>
</gene>
<feature type="transmembrane region" description="Helical" evidence="12">
    <location>
        <begin position="20"/>
        <end position="40"/>
    </location>
</feature>
<comment type="caution">
    <text evidence="13">The sequence shown here is derived from an EMBL/GenBank/DDBJ whole genome shotgun (WGS) entry which is preliminary data.</text>
</comment>
<evidence type="ECO:0000313" key="13">
    <source>
        <dbReference type="EMBL" id="MEQ7846326.1"/>
    </source>
</evidence>
<evidence type="ECO:0000313" key="14">
    <source>
        <dbReference type="Proteomes" id="UP001482520"/>
    </source>
</evidence>
<accession>A0ABV1NUZ1</accession>
<sequence>MTESSARPSGLGRYVRPLGWASLVANAVLVVTGAAVRLTASGLGCPTWPECFEGSYTPHGELTLHAAIEFGNRLLTFVLAAIAVATFVAAVQSGDRRLRNLALLMGLGIPLQAVIGGVTVLTGLNPWVVSLHLLLSLAIVCLSVRFLQVVDGVGPAVRGPVVALAWATFAAAWAVLYVGTVVTGSGPHAGDLDAKRNGLDPESVSQLHADSVFLLLGLTIGLLFAVHATGAPRRTRRAVALLLVIELAQGLIGFVQYFTDLPVVLVAFHVLGSALIAASVTWALLTVRHPHPVALGADLGSDDLREPVGSGR</sequence>
<keyword evidence="3 12" id="KW-0812">Transmembrane</keyword>
<name>A0ABV1NUZ1_9ACTN</name>
<feature type="transmembrane region" description="Helical" evidence="12">
    <location>
        <begin position="264"/>
        <end position="285"/>
    </location>
</feature>
<keyword evidence="9 12" id="KW-0472">Membrane</keyword>
<evidence type="ECO:0000256" key="5">
    <source>
        <dbReference type="ARBA" id="ARBA00022989"/>
    </source>
</evidence>
<dbReference type="PANTHER" id="PTHR35457">
    <property type="entry name" value="HEME A SYNTHASE"/>
    <property type="match status" value="1"/>
</dbReference>
<evidence type="ECO:0000256" key="9">
    <source>
        <dbReference type="ARBA" id="ARBA00023136"/>
    </source>
</evidence>
<keyword evidence="6" id="KW-0560">Oxidoreductase</keyword>
<keyword evidence="4" id="KW-0479">Metal-binding</keyword>
<evidence type="ECO:0000256" key="8">
    <source>
        <dbReference type="ARBA" id="ARBA00023133"/>
    </source>
</evidence>
<protein>
    <submittedName>
        <fullName evidence="13">COX15/CtaA family protein</fullName>
    </submittedName>
</protein>
<keyword evidence="14" id="KW-1185">Reference proteome</keyword>
<organism evidence="13 14">
    <name type="scientific">Nocardioides kribbensis</name>
    <dbReference type="NCBI Taxonomy" id="305517"/>
    <lineage>
        <taxon>Bacteria</taxon>
        <taxon>Bacillati</taxon>
        <taxon>Actinomycetota</taxon>
        <taxon>Actinomycetes</taxon>
        <taxon>Propionibacteriales</taxon>
        <taxon>Nocardioidaceae</taxon>
        <taxon>Nocardioides</taxon>
    </lineage>
</organism>
<comment type="pathway">
    <text evidence="11">Porphyrin-containing compound metabolism.</text>
</comment>
<dbReference type="PANTHER" id="PTHR35457:SF1">
    <property type="entry name" value="HEME A SYNTHASE"/>
    <property type="match status" value="1"/>
</dbReference>
<evidence type="ECO:0000256" key="10">
    <source>
        <dbReference type="ARBA" id="ARBA00023157"/>
    </source>
</evidence>
<keyword evidence="8" id="KW-0350">Heme biosynthesis</keyword>
<dbReference type="EMBL" id="JBEGDP010000002">
    <property type="protein sequence ID" value="MEQ7846326.1"/>
    <property type="molecule type" value="Genomic_DNA"/>
</dbReference>
<proteinExistence type="predicted"/>
<feature type="transmembrane region" description="Helical" evidence="12">
    <location>
        <begin position="74"/>
        <end position="91"/>
    </location>
</feature>
<keyword evidence="2" id="KW-1003">Cell membrane</keyword>
<comment type="subcellular location">
    <subcellularLocation>
        <location evidence="1">Membrane</location>
        <topology evidence="1">Multi-pass membrane protein</topology>
    </subcellularLocation>
</comment>
<feature type="transmembrane region" description="Helical" evidence="12">
    <location>
        <begin position="207"/>
        <end position="226"/>
    </location>
</feature>
<evidence type="ECO:0000256" key="6">
    <source>
        <dbReference type="ARBA" id="ARBA00023002"/>
    </source>
</evidence>
<evidence type="ECO:0000256" key="4">
    <source>
        <dbReference type="ARBA" id="ARBA00022723"/>
    </source>
</evidence>
<dbReference type="RefSeq" id="WP_193660915.1">
    <property type="nucleotide sequence ID" value="NZ_BAAAMM010000001.1"/>
</dbReference>
<evidence type="ECO:0000256" key="2">
    <source>
        <dbReference type="ARBA" id="ARBA00022475"/>
    </source>
</evidence>
<keyword evidence="7" id="KW-0408">Iron</keyword>
<dbReference type="Pfam" id="PF02628">
    <property type="entry name" value="COX15-CtaA"/>
    <property type="match status" value="2"/>
</dbReference>
<evidence type="ECO:0000256" key="12">
    <source>
        <dbReference type="SAM" id="Phobius"/>
    </source>
</evidence>
<evidence type="ECO:0000256" key="3">
    <source>
        <dbReference type="ARBA" id="ARBA00022692"/>
    </source>
</evidence>
<dbReference type="InterPro" id="IPR050450">
    <property type="entry name" value="COX15/CtaA_HemeA_synthase"/>
</dbReference>
<feature type="transmembrane region" description="Helical" evidence="12">
    <location>
        <begin position="103"/>
        <end position="121"/>
    </location>
</feature>
<keyword evidence="5 12" id="KW-1133">Transmembrane helix</keyword>
<evidence type="ECO:0000256" key="7">
    <source>
        <dbReference type="ARBA" id="ARBA00023004"/>
    </source>
</evidence>
<reference evidence="13 14" key="1">
    <citation type="submission" date="2024-02" db="EMBL/GenBank/DDBJ databases">
        <title>Full genome sequence of Nocardioides kribbensis.</title>
        <authorList>
            <person name="Poletto B.L."/>
            <person name="Silva G."/>
            <person name="Galante D."/>
            <person name="Campos K.R."/>
            <person name="Santos M.B.N."/>
            <person name="Sacchi C.T."/>
        </authorList>
    </citation>
    <scope>NUCLEOTIDE SEQUENCE [LARGE SCALE GENOMIC DNA]</scope>
    <source>
        <strain evidence="13 14">O4R</strain>
    </source>
</reference>
<feature type="transmembrane region" description="Helical" evidence="12">
    <location>
        <begin position="159"/>
        <end position="178"/>
    </location>
</feature>
<dbReference type="Proteomes" id="UP001482520">
    <property type="component" value="Unassembled WGS sequence"/>
</dbReference>
<evidence type="ECO:0000256" key="11">
    <source>
        <dbReference type="ARBA" id="ARBA00023444"/>
    </source>
</evidence>
<feature type="transmembrane region" description="Helical" evidence="12">
    <location>
        <begin position="127"/>
        <end position="147"/>
    </location>
</feature>
<feature type="transmembrane region" description="Helical" evidence="12">
    <location>
        <begin position="238"/>
        <end position="258"/>
    </location>
</feature>
<dbReference type="InterPro" id="IPR003780">
    <property type="entry name" value="COX15/CtaA_fam"/>
</dbReference>
<keyword evidence="10" id="KW-1015">Disulfide bond</keyword>
<evidence type="ECO:0000256" key="1">
    <source>
        <dbReference type="ARBA" id="ARBA00004141"/>
    </source>
</evidence>